<reference evidence="2" key="1">
    <citation type="submission" date="2025-08" db="UniProtKB">
        <authorList>
            <consortium name="RefSeq"/>
        </authorList>
    </citation>
    <scope>IDENTIFICATION</scope>
    <source>
        <tissue evidence="2">Young leaves</tissue>
    </source>
</reference>
<dbReference type="Proteomes" id="UP000228380">
    <property type="component" value="Unplaced"/>
</dbReference>
<sequence length="334" mass="38722">MTVYRHRRRIQYISLSNSDDDLAIDTSLSFLRKLWNMEVISSSNGLLLCRSWVREIDSISPLIYGDFHAISLYVCNPATREWAVLPEEDDIYGYLALGFEPRLSHHYHVLRFGGDDDGIPRFRIFSTRTNQWVESEVSYGRTYNSLQATFTNGIFYVAYGLNQVWGIDPEGKVCHRIELPESDGMDCLGHSGGYLHYMLRSKGKIKVWMLKDYCHVDWIFKHCINVRAMLQKHGIPETPYVYVTEFHPDVDAIFLRIDDNIFSYHLNSGRLEEVYNLPDTSGLECVAYSPTNRRGLAMRLSDGMDEGQAYARLMATDHNVLEVRKIYYLLSFCF</sequence>
<protein>
    <submittedName>
        <fullName evidence="2">Uncharacterized protein LOC120109582</fullName>
    </submittedName>
</protein>
<dbReference type="KEGG" id="pda:120109582"/>
<gene>
    <name evidence="2" type="primary">LOC120109582</name>
</gene>
<name>A0A8B9A0V7_PHODC</name>
<keyword evidence="1" id="KW-1185">Reference proteome</keyword>
<dbReference type="AlphaFoldDB" id="A0A8B9A0V7"/>
<dbReference type="RefSeq" id="XP_038979272.1">
    <property type="nucleotide sequence ID" value="XM_039123344.1"/>
</dbReference>
<dbReference type="PANTHER" id="PTHR35546:SF130">
    <property type="entry name" value="EXPRESSED PROTEIN"/>
    <property type="match status" value="1"/>
</dbReference>
<dbReference type="OrthoDB" id="605328at2759"/>
<evidence type="ECO:0000313" key="2">
    <source>
        <dbReference type="RefSeq" id="XP_038979272.1"/>
    </source>
</evidence>
<dbReference type="PANTHER" id="PTHR35546">
    <property type="entry name" value="F-BOX PROTEIN INTERACTION DOMAIN PROTEIN-RELATED"/>
    <property type="match status" value="1"/>
</dbReference>
<organism evidence="1 2">
    <name type="scientific">Phoenix dactylifera</name>
    <name type="common">Date palm</name>
    <dbReference type="NCBI Taxonomy" id="42345"/>
    <lineage>
        <taxon>Eukaryota</taxon>
        <taxon>Viridiplantae</taxon>
        <taxon>Streptophyta</taxon>
        <taxon>Embryophyta</taxon>
        <taxon>Tracheophyta</taxon>
        <taxon>Spermatophyta</taxon>
        <taxon>Magnoliopsida</taxon>
        <taxon>Liliopsida</taxon>
        <taxon>Arecaceae</taxon>
        <taxon>Coryphoideae</taxon>
        <taxon>Phoeniceae</taxon>
        <taxon>Phoenix</taxon>
    </lineage>
</organism>
<dbReference type="InterPro" id="IPR055290">
    <property type="entry name" value="At3g26010-like"/>
</dbReference>
<dbReference type="SUPFAM" id="SSF50960">
    <property type="entry name" value="TolB, C-terminal domain"/>
    <property type="match status" value="1"/>
</dbReference>
<accession>A0A8B9A0V7</accession>
<evidence type="ECO:0000313" key="1">
    <source>
        <dbReference type="Proteomes" id="UP000228380"/>
    </source>
</evidence>
<dbReference type="GeneID" id="120109582"/>
<proteinExistence type="predicted"/>